<gene>
    <name evidence="1" type="ORF">Sipo8835_23020</name>
</gene>
<proteinExistence type="predicted"/>
<dbReference type="RefSeq" id="WP_141583510.1">
    <property type="nucleotide sequence ID" value="NZ_SPAZ01000189.1"/>
</dbReference>
<organism evidence="1 2">
    <name type="scientific">Streptomyces ipomoeae</name>
    <dbReference type="NCBI Taxonomy" id="103232"/>
    <lineage>
        <taxon>Bacteria</taxon>
        <taxon>Bacillati</taxon>
        <taxon>Actinomycetota</taxon>
        <taxon>Actinomycetes</taxon>
        <taxon>Kitasatosporales</taxon>
        <taxon>Streptomycetaceae</taxon>
        <taxon>Streptomyces</taxon>
    </lineage>
</organism>
<evidence type="ECO:0000313" key="2">
    <source>
        <dbReference type="Proteomes" id="UP000318720"/>
    </source>
</evidence>
<comment type="caution">
    <text evidence="1">The sequence shown here is derived from an EMBL/GenBank/DDBJ whole genome shotgun (WGS) entry which is preliminary data.</text>
</comment>
<dbReference type="EMBL" id="SPAZ01000189">
    <property type="protein sequence ID" value="TQE30867.1"/>
    <property type="molecule type" value="Genomic_DNA"/>
</dbReference>
<accession>A0AAE8W068</accession>
<name>A0AAE8W068_9ACTN</name>
<dbReference type="Proteomes" id="UP000318720">
    <property type="component" value="Unassembled WGS sequence"/>
</dbReference>
<sequence>MTEPYPTEIADWPSATLTAVCRIPGCRAEGIPFEGVYFENLEPPLYRGQCGQCGQPITELHSVDGVPLA</sequence>
<dbReference type="AlphaFoldDB" id="A0AAE8W068"/>
<protein>
    <submittedName>
        <fullName evidence="1">Uncharacterized protein</fullName>
    </submittedName>
</protein>
<reference evidence="1 2" key="1">
    <citation type="submission" date="2019-03" db="EMBL/GenBank/DDBJ databases">
        <title>Comparative genomic analyses of the sweetpotato soil rot pathogen, Streptomyces ipomoeae.</title>
        <authorList>
            <person name="Ruschel Soares N."/>
            <person name="Badger J.H."/>
            <person name="Huguet-Tapia J.C."/>
            <person name="Clark C.A."/>
            <person name="Pettis G.S."/>
        </authorList>
    </citation>
    <scope>NUCLEOTIDE SEQUENCE [LARGE SCALE GENOMIC DNA]</scope>
    <source>
        <strain evidence="1 2">88-35</strain>
    </source>
</reference>
<evidence type="ECO:0000313" key="1">
    <source>
        <dbReference type="EMBL" id="TQE30867.1"/>
    </source>
</evidence>